<proteinExistence type="predicted"/>
<accession>A0ABD5F6S2</accession>
<organism evidence="2 3">
    <name type="scientific">Enterococcus avium</name>
    <name type="common">Streptococcus avium</name>
    <dbReference type="NCBI Taxonomy" id="33945"/>
    <lineage>
        <taxon>Bacteria</taxon>
        <taxon>Bacillati</taxon>
        <taxon>Bacillota</taxon>
        <taxon>Bacilli</taxon>
        <taxon>Lactobacillales</taxon>
        <taxon>Enterococcaceae</taxon>
        <taxon>Enterococcus</taxon>
    </lineage>
</organism>
<reference evidence="2 3" key="1">
    <citation type="submission" date="2023-03" db="EMBL/GenBank/DDBJ databases">
        <authorList>
            <person name="Shen W."/>
            <person name="Cai J."/>
        </authorList>
    </citation>
    <scope>NUCLEOTIDE SEQUENCE [LARGE SCALE GENOMIC DNA]</scope>
    <source>
        <strain evidence="2 3">Y2</strain>
    </source>
</reference>
<dbReference type="NCBIfam" id="NF047352">
    <property type="entry name" value="P_loop_sacsin"/>
    <property type="match status" value="1"/>
</dbReference>
<dbReference type="Proteomes" id="UP001264335">
    <property type="component" value="Unassembled WGS sequence"/>
</dbReference>
<dbReference type="Gene3D" id="3.30.565.10">
    <property type="entry name" value="Histidine kinase-like ATPase, C-terminal domain"/>
    <property type="match status" value="1"/>
</dbReference>
<evidence type="ECO:0000256" key="1">
    <source>
        <dbReference type="SAM" id="MobiDB-lite"/>
    </source>
</evidence>
<evidence type="ECO:0008006" key="4">
    <source>
        <dbReference type="Google" id="ProtNLM"/>
    </source>
</evidence>
<dbReference type="SUPFAM" id="SSF55874">
    <property type="entry name" value="ATPase domain of HSP90 chaperone/DNA topoisomerase II/histidine kinase"/>
    <property type="match status" value="1"/>
</dbReference>
<dbReference type="InterPro" id="IPR036890">
    <property type="entry name" value="HATPase_C_sf"/>
</dbReference>
<feature type="region of interest" description="Disordered" evidence="1">
    <location>
        <begin position="1307"/>
        <end position="1331"/>
    </location>
</feature>
<sequence>MTLNEQVASYRDNEILNTYKANPENIIQALNLENDSRDDYEGREILELLQNAVDQVNHGGKIYIGLKDKVLTVANTGEPFNLDGVKSVMLSHLSLNKRKNNNTIGQKGLGFRSILNWSDNISIFSEGLSIKFSEEFRKKYFAKEGILDDTSLLAAPEILNEDKFDKGEFDTVIKIIINDEDKLIEVKRQLYSVDKYTLLFLDKISNLTVSIDENETRFTREKEDEAVIIYENEEGYTFDVFTKNGEINGKKYEIVIAYDDEIDPKSNVLYSYFATKIDFPIKWKCHATFDLKLDRNSIKASKENQILLQELAIFICDKASELSKNNYKMFDSLLRVSQFPKSLNIKDFDFNAEFDKYFYKADVLPTFRSTSVSLESQPYFYDRAPFFFNSIMTHDILLDSSDERRNGLLVQKTRKFIDKDLAIIINSVSEEWDVSQSAKVFCWWVSQYPKVEVLPHLLKDKAGEWIEREDSVFLNGNVISEFPGKNWVKLKIISPQYQDALISELNNNYEFNNIDGAGTTRKLYNWMNRVAHLSFIEQTSESIISPINSSIDGDFEHSKEFMIWLYESSINPDNTIDVSNLNVELFLPTINGTVERASKIFIGNSYNNHLGATLFKDTNYFELIPADKIEVSNEELYSFIDFLKEVNVHEFPKIEWKKVQNNTFEKMFVEPLITTLLKKRGERRAWKITTLEFEQINGFSELISKITTKDVLEWLNVDPELMGQVTNTQNFGIVKYRVGQKRTDDEFRENTPSFIKFLLNTTPWISINNKKYAPEQIVFYEKLGQNVEGICGVKKDDLIDLGFTDELIRNLNFRTDISELPTDEIYNILQYLNLRTDPNGTISKHLYSKVLDATKEKSIVPNFVPTGIEIFCMDGKFYLNTEVKYAINRPPSVDRATHFMNVAYRNNSKNIQRWFGVEPYEFNSSYKHHLESEIQLEWVEKEHQVITTISALTKLTDMNIQRIRPTKIVLCTEVENEESGFLKDFDYAVGGRTNYYLKVPDGERLFELLSNEEFIESIIDIYVSMTNVNIDKDKIELYLSKPISEQKNRMMKDYDVNWDEYNDKLWNTDSLNIKISKWFAKGIAEFDGSYEQKELSRINFYNQTLSKEDVSLLITLLSESGGDISSLNALDELLDVNVVSYWQREFKDYLMKKKDDFVQICYVEALHDDGMKEKFLDKISEFKNFNESTIDFENSIRIDVEEVAKDYFPELKTKIETQYSIDEIYDENVNSIINDEGISTLEFDDFIQAHKKLKSLLYFEIPSNLHPELIKYFDGLSSKNSTQQEIEATSPTQTTTVNTRLEGINEKDDRYVGEGRRENSQASYGRQNLASDRAGESAEEIAYAELSKNMKIIWHTKYSKKPADRNNLPPDGIVCDMWVEDLLNGNMYFEVKSSKSEFEMTINEYNSMRNNPESYEVILVDKDTKKISRHKLSELEGLKSISKYLFRFKQITTE</sequence>
<comment type="caution">
    <text evidence="2">The sequence shown here is derived from an EMBL/GenBank/DDBJ whole genome shotgun (WGS) entry which is preliminary data.</text>
</comment>
<gene>
    <name evidence="2" type="ORF">P7D79_03420</name>
</gene>
<feature type="compositionally biased region" description="Polar residues" evidence="1">
    <location>
        <begin position="1320"/>
        <end position="1330"/>
    </location>
</feature>
<protein>
    <recommendedName>
        <fullName evidence="4">Protein NO VEIN C-terminal domain-containing protein</fullName>
    </recommendedName>
</protein>
<dbReference type="RefSeq" id="WP_311816914.1">
    <property type="nucleotide sequence ID" value="NZ_JARPWU010000013.1"/>
</dbReference>
<evidence type="ECO:0000313" key="2">
    <source>
        <dbReference type="EMBL" id="MDT2513280.1"/>
    </source>
</evidence>
<evidence type="ECO:0000313" key="3">
    <source>
        <dbReference type="Proteomes" id="UP001264335"/>
    </source>
</evidence>
<feature type="compositionally biased region" description="Basic and acidic residues" evidence="1">
    <location>
        <begin position="1307"/>
        <end position="1319"/>
    </location>
</feature>
<name>A0ABD5F6S2_ENTAV</name>
<dbReference type="EMBL" id="JARPWY010000006">
    <property type="protein sequence ID" value="MDT2513280.1"/>
    <property type="molecule type" value="Genomic_DNA"/>
</dbReference>